<dbReference type="Proteomes" id="UP000499080">
    <property type="component" value="Unassembled WGS sequence"/>
</dbReference>
<gene>
    <name evidence="1" type="ORF">AVEN_232367_1</name>
    <name evidence="2" type="ORF">AVEN_28174_1</name>
</gene>
<organism evidence="2 3">
    <name type="scientific">Araneus ventricosus</name>
    <name type="common">Orbweaver spider</name>
    <name type="synonym">Epeira ventricosa</name>
    <dbReference type="NCBI Taxonomy" id="182803"/>
    <lineage>
        <taxon>Eukaryota</taxon>
        <taxon>Metazoa</taxon>
        <taxon>Ecdysozoa</taxon>
        <taxon>Arthropoda</taxon>
        <taxon>Chelicerata</taxon>
        <taxon>Arachnida</taxon>
        <taxon>Araneae</taxon>
        <taxon>Araneomorphae</taxon>
        <taxon>Entelegynae</taxon>
        <taxon>Araneoidea</taxon>
        <taxon>Araneidae</taxon>
        <taxon>Araneus</taxon>
    </lineage>
</organism>
<evidence type="ECO:0000313" key="1">
    <source>
        <dbReference type="EMBL" id="GBO24966.1"/>
    </source>
</evidence>
<evidence type="ECO:0000313" key="3">
    <source>
        <dbReference type="Proteomes" id="UP000499080"/>
    </source>
</evidence>
<reference evidence="2 3" key="1">
    <citation type="journal article" date="2019" name="Sci. Rep.">
        <title>Orb-weaving spider Araneus ventricosus genome elucidates the spidroin gene catalogue.</title>
        <authorList>
            <person name="Kono N."/>
            <person name="Nakamura H."/>
            <person name="Ohtoshi R."/>
            <person name="Moran D.A.P."/>
            <person name="Shinohara A."/>
            <person name="Yoshida Y."/>
            <person name="Fujiwara M."/>
            <person name="Mori M."/>
            <person name="Tomita M."/>
            <person name="Arakawa K."/>
        </authorList>
    </citation>
    <scope>NUCLEOTIDE SEQUENCE [LARGE SCALE GENOMIC DNA]</scope>
</reference>
<comment type="caution">
    <text evidence="2">The sequence shown here is derived from an EMBL/GenBank/DDBJ whole genome shotgun (WGS) entry which is preliminary data.</text>
</comment>
<dbReference type="EMBL" id="BGPR01047953">
    <property type="protein sequence ID" value="GBO24966.1"/>
    <property type="molecule type" value="Genomic_DNA"/>
</dbReference>
<proteinExistence type="predicted"/>
<name>A0A4Y2VMP5_ARAVE</name>
<accession>A0A4Y2VMP5</accession>
<protein>
    <submittedName>
        <fullName evidence="2">Uncharacterized protein</fullName>
    </submittedName>
</protein>
<evidence type="ECO:0000313" key="2">
    <source>
        <dbReference type="EMBL" id="GBO24970.1"/>
    </source>
</evidence>
<sequence length="95" mass="10654">MVSALIAVHTCSSLPSRHYLTEEETNHPVTGVVVYSADWIEIQAFRWSIHVGKLFLMFHESIMNNFCSMYLGIVALEFASSIGEEKIPLMGRAGH</sequence>
<dbReference type="EMBL" id="BGPR01047954">
    <property type="protein sequence ID" value="GBO24970.1"/>
    <property type="molecule type" value="Genomic_DNA"/>
</dbReference>
<dbReference type="AlphaFoldDB" id="A0A4Y2VMP5"/>
<keyword evidence="3" id="KW-1185">Reference proteome</keyword>